<dbReference type="EMBL" id="JAMKFE010000006">
    <property type="protein sequence ID" value="MCM5680129.1"/>
    <property type="molecule type" value="Genomic_DNA"/>
</dbReference>
<dbReference type="PROSITE" id="PS50280">
    <property type="entry name" value="SET"/>
    <property type="match status" value="1"/>
</dbReference>
<evidence type="ECO:0000259" key="8">
    <source>
        <dbReference type="PROSITE" id="PS50280"/>
    </source>
</evidence>
<gene>
    <name evidence="10" type="ORF">M8A51_11350</name>
</gene>
<keyword evidence="11" id="KW-1185">Reference proteome</keyword>
<dbReference type="PROSITE" id="PS50868">
    <property type="entry name" value="POST_SET"/>
    <property type="match status" value="1"/>
</dbReference>
<organism evidence="10 11">
    <name type="scientific">Caldimonas mangrovi</name>
    <dbReference type="NCBI Taxonomy" id="2944811"/>
    <lineage>
        <taxon>Bacteria</taxon>
        <taxon>Pseudomonadati</taxon>
        <taxon>Pseudomonadota</taxon>
        <taxon>Betaproteobacteria</taxon>
        <taxon>Burkholderiales</taxon>
        <taxon>Sphaerotilaceae</taxon>
        <taxon>Caldimonas</taxon>
    </lineage>
</organism>
<dbReference type="Pfam" id="PF00856">
    <property type="entry name" value="SET"/>
    <property type="match status" value="1"/>
</dbReference>
<evidence type="ECO:0000256" key="5">
    <source>
        <dbReference type="ARBA" id="ARBA00022691"/>
    </source>
</evidence>
<protein>
    <submittedName>
        <fullName evidence="10">SET domain-containing protein-lysine N-methyltransferase</fullName>
    </submittedName>
</protein>
<dbReference type="PANTHER" id="PTHR46223">
    <property type="entry name" value="HISTONE-LYSINE N-METHYLTRANSFERASE SUV39H"/>
    <property type="match status" value="1"/>
</dbReference>
<keyword evidence="6" id="KW-0479">Metal-binding</keyword>
<dbReference type="InterPro" id="IPR003616">
    <property type="entry name" value="Post-SET_dom"/>
</dbReference>
<evidence type="ECO:0000259" key="9">
    <source>
        <dbReference type="PROSITE" id="PS50868"/>
    </source>
</evidence>
<evidence type="ECO:0000256" key="1">
    <source>
        <dbReference type="ARBA" id="ARBA00004286"/>
    </source>
</evidence>
<reference evidence="10" key="1">
    <citation type="submission" date="2022-05" db="EMBL/GenBank/DDBJ databases">
        <title>Schlegelella sp. nov., isolated from mangrove soil.</title>
        <authorList>
            <person name="Liu Y."/>
            <person name="Ge X."/>
            <person name="Liu W."/>
        </authorList>
    </citation>
    <scope>NUCLEOTIDE SEQUENCE</scope>
    <source>
        <strain evidence="10">S2-27</strain>
    </source>
</reference>
<evidence type="ECO:0000256" key="6">
    <source>
        <dbReference type="ARBA" id="ARBA00022723"/>
    </source>
</evidence>
<dbReference type="InterPro" id="IPR050973">
    <property type="entry name" value="H3K9_Histone-Lys_N-MTase"/>
</dbReference>
<keyword evidence="2" id="KW-0158">Chromosome</keyword>
<sequence>MTTQAFQAEPATAPATLLHHVQVRNSPVHGLGVFALRPLPAGRVIGTYEGRRYSEAEAKSRRWNQSLTYVFGLSDGSLIDGSEGGNATQHINHSCAPNCAAYEVDGDDGVPVICIETLHDIEPGEELFLDYSLDAEAPEPSAFVCCCGAAECRGSMLAAA</sequence>
<comment type="caution">
    <text evidence="10">The sequence shown here is derived from an EMBL/GenBank/DDBJ whole genome shotgun (WGS) entry which is preliminary data.</text>
</comment>
<name>A0ABT0YP13_9BURK</name>
<feature type="domain" description="Post-SET" evidence="9">
    <location>
        <begin position="141"/>
        <end position="157"/>
    </location>
</feature>
<keyword evidence="4" id="KW-0808">Transferase</keyword>
<dbReference type="Gene3D" id="2.170.270.10">
    <property type="entry name" value="SET domain"/>
    <property type="match status" value="1"/>
</dbReference>
<comment type="subcellular location">
    <subcellularLocation>
        <location evidence="1">Chromosome</location>
    </subcellularLocation>
</comment>
<feature type="domain" description="SET" evidence="8">
    <location>
        <begin position="19"/>
        <end position="132"/>
    </location>
</feature>
<dbReference type="Proteomes" id="UP001165541">
    <property type="component" value="Unassembled WGS sequence"/>
</dbReference>
<dbReference type="SUPFAM" id="SSF82199">
    <property type="entry name" value="SET domain"/>
    <property type="match status" value="1"/>
</dbReference>
<keyword evidence="7" id="KW-0862">Zinc</keyword>
<dbReference type="PANTHER" id="PTHR46223:SF3">
    <property type="entry name" value="HISTONE-LYSINE N-METHYLTRANSFERASE SET-23"/>
    <property type="match status" value="1"/>
</dbReference>
<accession>A0ABT0YP13</accession>
<evidence type="ECO:0000256" key="7">
    <source>
        <dbReference type="ARBA" id="ARBA00022833"/>
    </source>
</evidence>
<keyword evidence="3" id="KW-0489">Methyltransferase</keyword>
<dbReference type="InterPro" id="IPR001214">
    <property type="entry name" value="SET_dom"/>
</dbReference>
<dbReference type="InterPro" id="IPR046341">
    <property type="entry name" value="SET_dom_sf"/>
</dbReference>
<proteinExistence type="predicted"/>
<dbReference type="SMART" id="SM00317">
    <property type="entry name" value="SET"/>
    <property type="match status" value="1"/>
</dbReference>
<evidence type="ECO:0000256" key="3">
    <source>
        <dbReference type="ARBA" id="ARBA00022603"/>
    </source>
</evidence>
<evidence type="ECO:0000313" key="11">
    <source>
        <dbReference type="Proteomes" id="UP001165541"/>
    </source>
</evidence>
<dbReference type="RefSeq" id="WP_251778482.1">
    <property type="nucleotide sequence ID" value="NZ_JAMKFE010000006.1"/>
</dbReference>
<evidence type="ECO:0000313" key="10">
    <source>
        <dbReference type="EMBL" id="MCM5680129.1"/>
    </source>
</evidence>
<evidence type="ECO:0000256" key="4">
    <source>
        <dbReference type="ARBA" id="ARBA00022679"/>
    </source>
</evidence>
<keyword evidence="5" id="KW-0949">S-adenosyl-L-methionine</keyword>
<evidence type="ECO:0000256" key="2">
    <source>
        <dbReference type="ARBA" id="ARBA00022454"/>
    </source>
</evidence>